<comment type="similarity">
    <text evidence="1 2">Belongs to the short-chain dehydrogenases/reductases (SDR) family.</text>
</comment>
<evidence type="ECO:0000259" key="3">
    <source>
        <dbReference type="SMART" id="SM00822"/>
    </source>
</evidence>
<proteinExistence type="inferred from homology"/>
<dbReference type="PANTHER" id="PTHR42760:SF40">
    <property type="entry name" value="3-OXOACYL-[ACYL-CARRIER-PROTEIN] REDUCTASE, CHLOROPLASTIC"/>
    <property type="match status" value="1"/>
</dbReference>
<dbReference type="PRINTS" id="PR00081">
    <property type="entry name" value="GDHRDH"/>
</dbReference>
<protein>
    <submittedName>
        <fullName evidence="4">NAD(P)-dependent dehydrogenase (Short-subunit alcohol dehydrogenase family)</fullName>
    </submittedName>
</protein>
<comment type="caution">
    <text evidence="4">The sequence shown here is derived from an EMBL/GenBank/DDBJ whole genome shotgun (WGS) entry which is preliminary data.</text>
</comment>
<accession>A0ABU0FMM6</accession>
<dbReference type="RefSeq" id="WP_307435159.1">
    <property type="nucleotide sequence ID" value="NZ_JAUSVK010000001.1"/>
</dbReference>
<dbReference type="PANTHER" id="PTHR42760">
    <property type="entry name" value="SHORT-CHAIN DEHYDROGENASES/REDUCTASES FAMILY MEMBER"/>
    <property type="match status" value="1"/>
</dbReference>
<evidence type="ECO:0000256" key="2">
    <source>
        <dbReference type="RuleBase" id="RU000363"/>
    </source>
</evidence>
<dbReference type="Proteomes" id="UP001237448">
    <property type="component" value="Unassembled WGS sequence"/>
</dbReference>
<name>A0ABU0FMM6_9HYPH</name>
<dbReference type="PROSITE" id="PS00061">
    <property type="entry name" value="ADH_SHORT"/>
    <property type="match status" value="1"/>
</dbReference>
<reference evidence="4 5" key="1">
    <citation type="submission" date="2023-07" db="EMBL/GenBank/DDBJ databases">
        <title>Genomic Encyclopedia of Type Strains, Phase IV (KMG-IV): sequencing the most valuable type-strain genomes for metagenomic binning, comparative biology and taxonomic classification.</title>
        <authorList>
            <person name="Goeker M."/>
        </authorList>
    </citation>
    <scope>NUCLEOTIDE SEQUENCE [LARGE SCALE GENOMIC DNA]</scope>
    <source>
        <strain evidence="4 5">DSM 5896</strain>
    </source>
</reference>
<dbReference type="PRINTS" id="PR00080">
    <property type="entry name" value="SDRFAMILY"/>
</dbReference>
<dbReference type="EMBL" id="JAUSVK010000001">
    <property type="protein sequence ID" value="MDQ0395854.1"/>
    <property type="molecule type" value="Genomic_DNA"/>
</dbReference>
<dbReference type="SUPFAM" id="SSF51735">
    <property type="entry name" value="NAD(P)-binding Rossmann-fold domains"/>
    <property type="match status" value="1"/>
</dbReference>
<dbReference type="InterPro" id="IPR002347">
    <property type="entry name" value="SDR_fam"/>
</dbReference>
<sequence>MAFDLTGEIAIVTGAGRGIGAAAAQALAASGARVVVSARRPADAQAVASGIAGGRAIAIGCDVADAGAVDALVAETTRRLGPPSILVNNAGVVSPIGRLDTLDPEAFAAAIRITLVGAAFAARAVLPAMVAAGRGRIINLSSGAAHRPLEGWSAYCAAKAGLAMLTRSLQLEYGERGIRAFGFSPGVVDTGMQAEIRASGINPVSRLPRESLAPADEPAAGIVYLCAAASDVRAGQEVDIRDADFRNAAGLPSLAG</sequence>
<evidence type="ECO:0000313" key="5">
    <source>
        <dbReference type="Proteomes" id="UP001237448"/>
    </source>
</evidence>
<dbReference type="Pfam" id="PF00106">
    <property type="entry name" value="adh_short"/>
    <property type="match status" value="1"/>
</dbReference>
<organism evidence="4 5">
    <name type="scientific">Labrys monachus</name>
    <dbReference type="NCBI Taxonomy" id="217067"/>
    <lineage>
        <taxon>Bacteria</taxon>
        <taxon>Pseudomonadati</taxon>
        <taxon>Pseudomonadota</taxon>
        <taxon>Alphaproteobacteria</taxon>
        <taxon>Hyphomicrobiales</taxon>
        <taxon>Xanthobacteraceae</taxon>
        <taxon>Labrys</taxon>
    </lineage>
</organism>
<dbReference type="InterPro" id="IPR020904">
    <property type="entry name" value="Sc_DH/Rdtase_CS"/>
</dbReference>
<evidence type="ECO:0000313" key="4">
    <source>
        <dbReference type="EMBL" id="MDQ0395854.1"/>
    </source>
</evidence>
<dbReference type="SMART" id="SM00822">
    <property type="entry name" value="PKS_KR"/>
    <property type="match status" value="1"/>
</dbReference>
<evidence type="ECO:0000256" key="1">
    <source>
        <dbReference type="ARBA" id="ARBA00006484"/>
    </source>
</evidence>
<feature type="domain" description="Ketoreductase" evidence="3">
    <location>
        <begin position="8"/>
        <end position="186"/>
    </location>
</feature>
<dbReference type="CDD" id="cd05233">
    <property type="entry name" value="SDR_c"/>
    <property type="match status" value="1"/>
</dbReference>
<dbReference type="Gene3D" id="3.40.50.720">
    <property type="entry name" value="NAD(P)-binding Rossmann-like Domain"/>
    <property type="match status" value="1"/>
</dbReference>
<dbReference type="InterPro" id="IPR036291">
    <property type="entry name" value="NAD(P)-bd_dom_sf"/>
</dbReference>
<keyword evidence="5" id="KW-1185">Reference proteome</keyword>
<gene>
    <name evidence="4" type="ORF">J3R73_005646</name>
</gene>
<dbReference type="InterPro" id="IPR057326">
    <property type="entry name" value="KR_dom"/>
</dbReference>